<dbReference type="InterPro" id="IPR002821">
    <property type="entry name" value="Hydantoinase_A"/>
</dbReference>
<protein>
    <submittedName>
        <fullName evidence="3">Hydantoinase/oxoprolinase family protein</fullName>
    </submittedName>
</protein>
<dbReference type="Pfam" id="PF05378">
    <property type="entry name" value="Hydant_A_N"/>
    <property type="match status" value="1"/>
</dbReference>
<dbReference type="PANTHER" id="PTHR11365:SF10">
    <property type="entry name" value="HYDANTOINASE_OXOPROLINASE"/>
    <property type="match status" value="1"/>
</dbReference>
<proteinExistence type="predicted"/>
<dbReference type="InterPro" id="IPR045079">
    <property type="entry name" value="Oxoprolinase-like"/>
</dbReference>
<sequence length="527" mass="55000">MASSNERTWRLGIDVGGTNTDAVIIDGNLKLVAATKSPTTEDVMSGIEAAMHEVVSQIGPEAAKNIGFAMLGTTHCTNAIVERKRLNKVVALRIGAPATTAISCMADWPQQLKDAMSVRDFIVHGGHEFNGQLINDLVDQEIREVARTVRDEGFESVAVTSVFSPVSDAHEVRAGQILREELGEDFPISLSSEIGTLGFLERENATILNAALHDVAITTATSFEAALAAEGLTDVAVYLGQNDGTLMSVDYAKRYPIFTIACGPTNSIRGASFLTKEKDAVVVDIGGTTTDVGVLTHGFPRESMVAVEIGDVRTNFRMPDLVSVGLGGGSIVRQQPDGSVTVGPDSVGFRVTRDALCFGGEVLTATDIVVAKGIAPGVGDPSLVAGLDPALVEVAYAEITRIIEDAVDAMKTSAGDITVILVGGGSILAPSKLEGAGEVLRPENFGVANAIGSAISQVSGQVQKVYSLTDTPRDQAIANAKALACENAIAAGADPDTVEVIDVEDIPLAYLGDALCVRVKAVGDLML</sequence>
<name>A0A7C9NAG4_9BACT</name>
<dbReference type="AlphaFoldDB" id="A0A7C9NAG4"/>
<dbReference type="SUPFAM" id="SSF53067">
    <property type="entry name" value="Actin-like ATPase domain"/>
    <property type="match status" value="2"/>
</dbReference>
<dbReference type="GO" id="GO:0016787">
    <property type="term" value="F:hydrolase activity"/>
    <property type="evidence" value="ECO:0007669"/>
    <property type="project" value="InterPro"/>
</dbReference>
<dbReference type="EMBL" id="QWKH01000016">
    <property type="protein sequence ID" value="NBI34163.1"/>
    <property type="molecule type" value="Genomic_DNA"/>
</dbReference>
<feature type="domain" description="Hydantoinase/oxoprolinase N-terminal" evidence="2">
    <location>
        <begin position="10"/>
        <end position="181"/>
    </location>
</feature>
<evidence type="ECO:0000313" key="3">
    <source>
        <dbReference type="EMBL" id="NBI34163.1"/>
    </source>
</evidence>
<evidence type="ECO:0000259" key="2">
    <source>
        <dbReference type="Pfam" id="PF05378"/>
    </source>
</evidence>
<gene>
    <name evidence="3" type="ORF">D1639_03780</name>
</gene>
<accession>A0A7C9NAG4</accession>
<dbReference type="Pfam" id="PF01968">
    <property type="entry name" value="Hydantoinase_A"/>
    <property type="match status" value="1"/>
</dbReference>
<reference evidence="3" key="1">
    <citation type="submission" date="2018-08" db="EMBL/GenBank/DDBJ databases">
        <title>Murine metabolic-syndrome-specific gut microbial biobank.</title>
        <authorList>
            <person name="Liu C."/>
        </authorList>
    </citation>
    <scope>NUCLEOTIDE SEQUENCE [LARGE SCALE GENOMIC DNA]</scope>
    <source>
        <strain evidence="3">Z82</strain>
    </source>
</reference>
<dbReference type="PANTHER" id="PTHR11365">
    <property type="entry name" value="5-OXOPROLINASE RELATED"/>
    <property type="match status" value="1"/>
</dbReference>
<dbReference type="InterPro" id="IPR008040">
    <property type="entry name" value="Hydant_A_N"/>
</dbReference>
<feature type="domain" description="Hydantoinase A/oxoprolinase" evidence="1">
    <location>
        <begin position="202"/>
        <end position="371"/>
    </location>
</feature>
<dbReference type="InterPro" id="IPR043129">
    <property type="entry name" value="ATPase_NBD"/>
</dbReference>
<comment type="caution">
    <text evidence="3">The sequence shown here is derived from an EMBL/GenBank/DDBJ whole genome shotgun (WGS) entry which is preliminary data.</text>
</comment>
<organism evidence="3">
    <name type="scientific">Muribaculaceae bacterium Z82</name>
    <dbReference type="NCBI Taxonomy" id="2304548"/>
    <lineage>
        <taxon>Bacteria</taxon>
        <taxon>Pseudomonadati</taxon>
        <taxon>Bacteroidota</taxon>
        <taxon>Bacteroidia</taxon>
        <taxon>Bacteroidales</taxon>
        <taxon>Muribaculaceae</taxon>
    </lineage>
</organism>
<dbReference type="Gene3D" id="3.30.420.40">
    <property type="match status" value="1"/>
</dbReference>
<evidence type="ECO:0000259" key="1">
    <source>
        <dbReference type="Pfam" id="PF01968"/>
    </source>
</evidence>